<dbReference type="AlphaFoldDB" id="A0A4Y6PSA5"/>
<evidence type="ECO:0000313" key="3">
    <source>
        <dbReference type="EMBL" id="QDG51216.1"/>
    </source>
</evidence>
<feature type="domain" description="YutG/PgpA" evidence="2">
    <location>
        <begin position="28"/>
        <end position="166"/>
    </location>
</feature>
<evidence type="ECO:0000256" key="1">
    <source>
        <dbReference type="SAM" id="Phobius"/>
    </source>
</evidence>
<dbReference type="CDD" id="cd06971">
    <property type="entry name" value="PgpA"/>
    <property type="match status" value="1"/>
</dbReference>
<keyword evidence="1" id="KW-0812">Transmembrane</keyword>
<dbReference type="PIRSF" id="PIRSF006162">
    <property type="entry name" value="PgpA"/>
    <property type="match status" value="1"/>
</dbReference>
<dbReference type="OrthoDB" id="9804091at2"/>
<dbReference type="PANTHER" id="PTHR36305">
    <property type="entry name" value="PHOSPHATIDYLGLYCEROPHOSPHATASE A"/>
    <property type="match status" value="1"/>
</dbReference>
<dbReference type="InterPro" id="IPR007686">
    <property type="entry name" value="YutG/PgpA"/>
</dbReference>
<accession>A0A4Y6PSA5</accession>
<keyword evidence="1" id="KW-1133">Transmembrane helix</keyword>
<sequence>MESPEQPADEPKPTWRQAWRQAPVSMFFSTFFGVGHIPGGPGTYAAALFTPAIVWMSTWPLGWRVGPFVVVTLLSMWWADRAGKALGEHDSRRIVMDEVVGVWATLVWFSNLSWLAALVGLVLFRIFDVTKPPPARRLDDEGDNGITVIADDLVAGVWAIPGVVLVVWLFAAQL</sequence>
<name>A0A4Y6PSA5_PERCE</name>
<accession>A0A5B8Y592</accession>
<dbReference type="SUPFAM" id="SSF101307">
    <property type="entry name" value="YutG-like"/>
    <property type="match status" value="1"/>
</dbReference>
<dbReference type="InterPro" id="IPR036681">
    <property type="entry name" value="PgpA-like_sf"/>
</dbReference>
<keyword evidence="4" id="KW-1185">Reference proteome</keyword>
<dbReference type="Pfam" id="PF04608">
    <property type="entry name" value="PgpA"/>
    <property type="match status" value="1"/>
</dbReference>
<keyword evidence="1" id="KW-0472">Membrane</keyword>
<feature type="transmembrane region" description="Helical" evidence="1">
    <location>
        <begin position="100"/>
        <end position="126"/>
    </location>
</feature>
<dbReference type="GO" id="GO:0006655">
    <property type="term" value="P:phosphatidylglycerol biosynthetic process"/>
    <property type="evidence" value="ECO:0007669"/>
    <property type="project" value="UniProtKB-UniPathway"/>
</dbReference>
<dbReference type="EMBL" id="CP041186">
    <property type="protein sequence ID" value="QDG51216.1"/>
    <property type="molecule type" value="Genomic_DNA"/>
</dbReference>
<dbReference type="GO" id="GO:0008962">
    <property type="term" value="F:phosphatidylglycerophosphatase activity"/>
    <property type="evidence" value="ECO:0007669"/>
    <property type="project" value="InterPro"/>
</dbReference>
<gene>
    <name evidence="3" type="ORF">FIV42_10830</name>
</gene>
<organism evidence="3 4">
    <name type="scientific">Persicimonas caeni</name>
    <dbReference type="NCBI Taxonomy" id="2292766"/>
    <lineage>
        <taxon>Bacteria</taxon>
        <taxon>Deltaproteobacteria</taxon>
        <taxon>Bradymonadales</taxon>
        <taxon>Bradymonadaceae</taxon>
        <taxon>Persicimonas</taxon>
    </lineage>
</organism>
<evidence type="ECO:0000313" key="4">
    <source>
        <dbReference type="Proteomes" id="UP000315995"/>
    </source>
</evidence>
<proteinExistence type="predicted"/>
<protein>
    <submittedName>
        <fullName evidence="3">Phosphatidylglycerophosphatase A</fullName>
    </submittedName>
</protein>
<dbReference type="Proteomes" id="UP000315995">
    <property type="component" value="Chromosome"/>
</dbReference>
<dbReference type="RefSeq" id="WP_141197701.1">
    <property type="nucleotide sequence ID" value="NZ_CP041186.1"/>
</dbReference>
<evidence type="ECO:0000259" key="2">
    <source>
        <dbReference type="Pfam" id="PF04608"/>
    </source>
</evidence>
<feature type="transmembrane region" description="Helical" evidence="1">
    <location>
        <begin position="146"/>
        <end position="171"/>
    </location>
</feature>
<feature type="transmembrane region" description="Helical" evidence="1">
    <location>
        <begin position="61"/>
        <end position="79"/>
    </location>
</feature>
<dbReference type="InterPro" id="IPR026037">
    <property type="entry name" value="PgpA"/>
</dbReference>
<reference evidence="3 4" key="1">
    <citation type="submission" date="2019-06" db="EMBL/GenBank/DDBJ databases">
        <title>Persicimonas caeni gen. nov., sp. nov., a predatory bacterium isolated from solar saltern.</title>
        <authorList>
            <person name="Wang S."/>
        </authorList>
    </citation>
    <scope>NUCLEOTIDE SEQUENCE [LARGE SCALE GENOMIC DNA]</scope>
    <source>
        <strain evidence="3 4">YN101</strain>
    </source>
</reference>
<dbReference type="PANTHER" id="PTHR36305:SF1">
    <property type="entry name" value="PHOSPHATIDYLGLYCEROPHOSPHATASE A"/>
    <property type="match status" value="1"/>
</dbReference>
<dbReference type="UniPathway" id="UPA00084">
    <property type="reaction ID" value="UER00504"/>
</dbReference>